<comment type="caution">
    <text evidence="1">The sequence shown here is derived from an EMBL/GenBank/DDBJ whole genome shotgun (WGS) entry which is preliminary data.</text>
</comment>
<dbReference type="AlphaFoldDB" id="A0AAW2KKB2"/>
<accession>A0AAW2KKB2</accession>
<proteinExistence type="predicted"/>
<organism evidence="1">
    <name type="scientific">Sesamum radiatum</name>
    <name type="common">Black benniseed</name>
    <dbReference type="NCBI Taxonomy" id="300843"/>
    <lineage>
        <taxon>Eukaryota</taxon>
        <taxon>Viridiplantae</taxon>
        <taxon>Streptophyta</taxon>
        <taxon>Embryophyta</taxon>
        <taxon>Tracheophyta</taxon>
        <taxon>Spermatophyta</taxon>
        <taxon>Magnoliopsida</taxon>
        <taxon>eudicotyledons</taxon>
        <taxon>Gunneridae</taxon>
        <taxon>Pentapetalae</taxon>
        <taxon>asterids</taxon>
        <taxon>lamiids</taxon>
        <taxon>Lamiales</taxon>
        <taxon>Pedaliaceae</taxon>
        <taxon>Sesamum</taxon>
    </lineage>
</organism>
<name>A0AAW2KKB2_SESRA</name>
<reference evidence="1" key="2">
    <citation type="journal article" date="2024" name="Plant">
        <title>Genomic evolution and insights into agronomic trait innovations of Sesamum species.</title>
        <authorList>
            <person name="Miao H."/>
            <person name="Wang L."/>
            <person name="Qu L."/>
            <person name="Liu H."/>
            <person name="Sun Y."/>
            <person name="Le M."/>
            <person name="Wang Q."/>
            <person name="Wei S."/>
            <person name="Zheng Y."/>
            <person name="Lin W."/>
            <person name="Duan Y."/>
            <person name="Cao H."/>
            <person name="Xiong S."/>
            <person name="Wang X."/>
            <person name="Wei L."/>
            <person name="Li C."/>
            <person name="Ma Q."/>
            <person name="Ju M."/>
            <person name="Zhao R."/>
            <person name="Li G."/>
            <person name="Mu C."/>
            <person name="Tian Q."/>
            <person name="Mei H."/>
            <person name="Zhang T."/>
            <person name="Gao T."/>
            <person name="Zhang H."/>
        </authorList>
    </citation>
    <scope>NUCLEOTIDE SEQUENCE</scope>
    <source>
        <strain evidence="1">G02</strain>
    </source>
</reference>
<protein>
    <submittedName>
        <fullName evidence="1">Uncharacterized protein</fullName>
    </submittedName>
</protein>
<gene>
    <name evidence="1" type="ORF">Sradi_6144700</name>
</gene>
<evidence type="ECO:0000313" key="1">
    <source>
        <dbReference type="EMBL" id="KAL0307274.1"/>
    </source>
</evidence>
<dbReference type="EMBL" id="JACGWJ010000028">
    <property type="protein sequence ID" value="KAL0307274.1"/>
    <property type="molecule type" value="Genomic_DNA"/>
</dbReference>
<reference evidence="1" key="1">
    <citation type="submission" date="2020-06" db="EMBL/GenBank/DDBJ databases">
        <authorList>
            <person name="Li T."/>
            <person name="Hu X."/>
            <person name="Zhang T."/>
            <person name="Song X."/>
            <person name="Zhang H."/>
            <person name="Dai N."/>
            <person name="Sheng W."/>
            <person name="Hou X."/>
            <person name="Wei L."/>
        </authorList>
    </citation>
    <scope>NUCLEOTIDE SEQUENCE</scope>
    <source>
        <strain evidence="1">G02</strain>
        <tissue evidence="1">Leaf</tissue>
    </source>
</reference>
<sequence>MSCNGDHRMRDCPKQGKLNALVAEANVDDGDGSSQVNPLKLLGAVQEKQPKQKGLLYVRVQINGKA</sequence>